<dbReference type="InterPro" id="IPR009045">
    <property type="entry name" value="Zn_M74/Hedgehog-like"/>
</dbReference>
<dbReference type="SUPFAM" id="SSF55166">
    <property type="entry name" value="Hedgehog/DD-peptidase"/>
    <property type="match status" value="1"/>
</dbReference>
<name>A0A1L4BSJ3_9GAMM</name>
<dbReference type="RefSeq" id="WP_072712323.1">
    <property type="nucleotide sequence ID" value="NZ_CP016796.1"/>
</dbReference>
<dbReference type="Proteomes" id="UP000184222">
    <property type="component" value="Chromosome"/>
</dbReference>
<dbReference type="EMBL" id="CP016796">
    <property type="protein sequence ID" value="API86811.1"/>
    <property type="molecule type" value="Genomic_DNA"/>
</dbReference>
<evidence type="ECO:0000259" key="1">
    <source>
        <dbReference type="Pfam" id="PF02557"/>
    </source>
</evidence>
<dbReference type="STRING" id="573570.F7310_05340"/>
<dbReference type="GO" id="GO:0004180">
    <property type="term" value="F:carboxypeptidase activity"/>
    <property type="evidence" value="ECO:0007669"/>
    <property type="project" value="UniProtKB-KW"/>
</dbReference>
<dbReference type="PANTHER" id="PTHR34385:SF1">
    <property type="entry name" value="PEPTIDOGLYCAN L-ALANYL-D-GLUTAMATE ENDOPEPTIDASE CWLK"/>
    <property type="match status" value="1"/>
</dbReference>
<protein>
    <submittedName>
        <fullName evidence="2">D-alanyl-D-alanine carboxypeptidase</fullName>
    </submittedName>
</protein>
<evidence type="ECO:0000313" key="3">
    <source>
        <dbReference type="Proteomes" id="UP000184222"/>
    </source>
</evidence>
<evidence type="ECO:0000313" key="2">
    <source>
        <dbReference type="EMBL" id="API86811.1"/>
    </source>
</evidence>
<accession>A0A1L4BSJ3</accession>
<dbReference type="InterPro" id="IPR003709">
    <property type="entry name" value="VanY-like_core_dom"/>
</dbReference>
<dbReference type="CDD" id="cd14852">
    <property type="entry name" value="LD-carboxypeptidase"/>
    <property type="match status" value="1"/>
</dbReference>
<reference evidence="2 3" key="1">
    <citation type="journal article" date="2016" name="Appl. Environ. Microbiol.">
        <title>Whole genome relationships among Francisella bacteria of diverse origin define new species and provide specific regions for detection.</title>
        <authorList>
            <person name="Challacombe J.F."/>
            <person name="Petersen J.M."/>
            <person name="Gallegos-Graves V."/>
            <person name="Hodge D."/>
            <person name="Pillai S."/>
            <person name="Kuske C.R."/>
        </authorList>
    </citation>
    <scope>NUCLEOTIDE SEQUENCE [LARGE SCALE GENOMIC DNA]</scope>
    <source>
        <strain evidence="3">TX07-7310</strain>
    </source>
</reference>
<dbReference type="KEGG" id="frx:F7310_05340"/>
<keyword evidence="2" id="KW-0121">Carboxypeptidase</keyword>
<sequence>MVEKIIFLEAKSSELTLAGKDFFDRDLFLEKATYKAWLALQEAAKVDKIELFIVSGFRSYEYQQKIIDRKLANGQTLEQISKVNALAGQSEHHTGRAIDLTTTGEKEVLTEDFEKTQAFKWLTENAYKFGFKMSFPPNNKYGFIYEPWHWCYQNEEN</sequence>
<dbReference type="AlphaFoldDB" id="A0A1L4BSJ3"/>
<dbReference type="InterPro" id="IPR058193">
    <property type="entry name" value="VanY/YodJ_core_dom"/>
</dbReference>
<keyword evidence="2" id="KW-0645">Protease</keyword>
<dbReference type="InterPro" id="IPR052179">
    <property type="entry name" value="DD-CPase-like"/>
</dbReference>
<dbReference type="Gene3D" id="3.30.1380.10">
    <property type="match status" value="1"/>
</dbReference>
<keyword evidence="2" id="KW-0378">Hydrolase</keyword>
<dbReference type="PANTHER" id="PTHR34385">
    <property type="entry name" value="D-ALANYL-D-ALANINE CARBOXYPEPTIDASE"/>
    <property type="match status" value="1"/>
</dbReference>
<gene>
    <name evidence="2" type="ORF">F7310_05340</name>
</gene>
<organism evidence="2 3">
    <name type="scientific">Francisella uliginis</name>
    <dbReference type="NCBI Taxonomy" id="573570"/>
    <lineage>
        <taxon>Bacteria</taxon>
        <taxon>Pseudomonadati</taxon>
        <taxon>Pseudomonadota</taxon>
        <taxon>Gammaproteobacteria</taxon>
        <taxon>Thiotrichales</taxon>
        <taxon>Francisellaceae</taxon>
        <taxon>Francisella</taxon>
    </lineage>
</organism>
<dbReference type="GO" id="GO:0006508">
    <property type="term" value="P:proteolysis"/>
    <property type="evidence" value="ECO:0007669"/>
    <property type="project" value="InterPro"/>
</dbReference>
<keyword evidence="3" id="KW-1185">Reference proteome</keyword>
<proteinExistence type="predicted"/>
<dbReference type="Pfam" id="PF02557">
    <property type="entry name" value="VanY"/>
    <property type="match status" value="1"/>
</dbReference>
<dbReference type="OrthoDB" id="9792074at2"/>
<feature type="domain" description="D-alanyl-D-alanine carboxypeptidase-like core" evidence="1">
    <location>
        <begin position="29"/>
        <end position="153"/>
    </location>
</feature>